<feature type="domain" description="FAD-binding" evidence="3">
    <location>
        <begin position="2"/>
        <end position="341"/>
    </location>
</feature>
<keyword evidence="2" id="KW-0274">FAD</keyword>
<keyword evidence="4" id="KW-0560">Oxidoreductase</keyword>
<accession>A0ABW0Z9B5</accession>
<dbReference type="Pfam" id="PF01494">
    <property type="entry name" value="FAD_binding_3"/>
    <property type="match status" value="1"/>
</dbReference>
<keyword evidence="5" id="KW-1185">Reference proteome</keyword>
<dbReference type="EC" id="1.14.13.2" evidence="4"/>
<dbReference type="EMBL" id="JBHSPB010000027">
    <property type="protein sequence ID" value="MFC5724388.1"/>
    <property type="molecule type" value="Genomic_DNA"/>
</dbReference>
<evidence type="ECO:0000259" key="3">
    <source>
        <dbReference type="Pfam" id="PF01494"/>
    </source>
</evidence>
<dbReference type="Gene3D" id="3.50.50.60">
    <property type="entry name" value="FAD/NAD(P)-binding domain"/>
    <property type="match status" value="1"/>
</dbReference>
<protein>
    <submittedName>
        <fullName evidence="4">4-hydroxybenzoate 3-monooxygenase</fullName>
        <ecNumber evidence="4">1.14.13.2</ecNumber>
    </submittedName>
</protein>
<dbReference type="Gene3D" id="3.30.9.10">
    <property type="entry name" value="D-Amino Acid Oxidase, subunit A, domain 2"/>
    <property type="match status" value="1"/>
</dbReference>
<dbReference type="NCBIfam" id="NF006091">
    <property type="entry name" value="PRK08243.1"/>
    <property type="match status" value="1"/>
</dbReference>
<comment type="caution">
    <text evidence="4">The sequence shown here is derived from an EMBL/GenBank/DDBJ whole genome shotgun (WGS) entry which is preliminary data.</text>
</comment>
<sequence length="390" mass="42693">MRTTVGIIGAGPAGLLLARLLHRAGVDCVVLEARDRERVERGRRGGLLEQGVTDALRECGAADRLDRDGLELRGVELRFEGRSHRVDLPSLTGGRTVVSYPQSELVKDLVLLQLLDGPPLLFGARALAVEKPDSEQPLIRFVHEGREQTLECEWVAGCDGARGVSQDALPADGVRAHGRTHPCSWLGILAEAPPFSDELLLAGHERGFALHTAHTPRLSRFCLQVPDGTRLEEWPEERVWEELEVRLAAGGGELRRGPVVARSVTALRSRVTEPMRHGRLLLAGDAAHLVLPTAAKGLNLALADAVTMARGFFHWRVNGSAQLLDRYSELCLRRVWQAQRFAHDLTALLHAPPDGDPYDRQLQLAWLRRLTGPTAAAAELAENCAGPPLF</sequence>
<dbReference type="Proteomes" id="UP001596083">
    <property type="component" value="Unassembled WGS sequence"/>
</dbReference>
<gene>
    <name evidence="4" type="ORF">ACFP1Z_29965</name>
</gene>
<keyword evidence="1" id="KW-0285">Flavoprotein</keyword>
<dbReference type="PANTHER" id="PTHR43004:SF3">
    <property type="entry name" value="P-HYDROXYBENZOATE HYDROXYLASE"/>
    <property type="match status" value="1"/>
</dbReference>
<dbReference type="PRINTS" id="PR00420">
    <property type="entry name" value="RNGMNOXGNASE"/>
</dbReference>
<name>A0ABW0Z9B5_9ACTN</name>
<evidence type="ECO:0000313" key="4">
    <source>
        <dbReference type="EMBL" id="MFC5724388.1"/>
    </source>
</evidence>
<dbReference type="GO" id="GO:0018659">
    <property type="term" value="F:4-hydroxybenzoate 3-monooxygenase activity"/>
    <property type="evidence" value="ECO:0007669"/>
    <property type="project" value="UniProtKB-EC"/>
</dbReference>
<evidence type="ECO:0000256" key="2">
    <source>
        <dbReference type="ARBA" id="ARBA00022827"/>
    </source>
</evidence>
<dbReference type="InterPro" id="IPR036188">
    <property type="entry name" value="FAD/NAD-bd_sf"/>
</dbReference>
<evidence type="ECO:0000256" key="1">
    <source>
        <dbReference type="ARBA" id="ARBA00022630"/>
    </source>
</evidence>
<organism evidence="4 5">
    <name type="scientific">Streptomyces gamaensis</name>
    <dbReference type="NCBI Taxonomy" id="1763542"/>
    <lineage>
        <taxon>Bacteria</taxon>
        <taxon>Bacillati</taxon>
        <taxon>Actinomycetota</taxon>
        <taxon>Actinomycetes</taxon>
        <taxon>Kitasatosporales</taxon>
        <taxon>Streptomycetaceae</taxon>
        <taxon>Streptomyces</taxon>
    </lineage>
</organism>
<dbReference type="SUPFAM" id="SSF51905">
    <property type="entry name" value="FAD/NAD(P)-binding domain"/>
    <property type="match status" value="1"/>
</dbReference>
<dbReference type="InterPro" id="IPR002938">
    <property type="entry name" value="FAD-bd"/>
</dbReference>
<reference evidence="5" key="1">
    <citation type="journal article" date="2019" name="Int. J. Syst. Evol. Microbiol.">
        <title>The Global Catalogue of Microorganisms (GCM) 10K type strain sequencing project: providing services to taxonomists for standard genome sequencing and annotation.</title>
        <authorList>
            <consortium name="The Broad Institute Genomics Platform"/>
            <consortium name="The Broad Institute Genome Sequencing Center for Infectious Disease"/>
            <person name="Wu L."/>
            <person name="Ma J."/>
        </authorList>
    </citation>
    <scope>NUCLEOTIDE SEQUENCE [LARGE SCALE GENOMIC DNA]</scope>
    <source>
        <strain evidence="5">CGMCC 4.7304</strain>
    </source>
</reference>
<dbReference type="RefSeq" id="WP_390320850.1">
    <property type="nucleotide sequence ID" value="NZ_JBHSPB010000027.1"/>
</dbReference>
<evidence type="ECO:0000313" key="5">
    <source>
        <dbReference type="Proteomes" id="UP001596083"/>
    </source>
</evidence>
<dbReference type="PANTHER" id="PTHR43004">
    <property type="entry name" value="TRK SYSTEM POTASSIUM UPTAKE PROTEIN"/>
    <property type="match status" value="1"/>
</dbReference>
<proteinExistence type="predicted"/>
<dbReference type="InterPro" id="IPR050641">
    <property type="entry name" value="RIFMO-like"/>
</dbReference>
<dbReference type="SUPFAM" id="SSF54373">
    <property type="entry name" value="FAD-linked reductases, C-terminal domain"/>
    <property type="match status" value="1"/>
</dbReference>